<dbReference type="SUPFAM" id="SSF51182">
    <property type="entry name" value="RmlC-like cupins"/>
    <property type="match status" value="1"/>
</dbReference>
<protein>
    <submittedName>
        <fullName evidence="3">Cupin domain-containing protein</fullName>
    </submittedName>
</protein>
<keyword evidence="4" id="KW-1185">Reference proteome</keyword>
<dbReference type="RefSeq" id="WP_256308059.1">
    <property type="nucleotide sequence ID" value="NZ_JANHAW010000002.1"/>
</dbReference>
<evidence type="ECO:0000313" key="4">
    <source>
        <dbReference type="Proteomes" id="UP001597092"/>
    </source>
</evidence>
<dbReference type="InterPro" id="IPR014710">
    <property type="entry name" value="RmlC-like_jellyroll"/>
</dbReference>
<organism evidence="3 4">
    <name type="scientific">Halobellus litoreus</name>
    <dbReference type="NCBI Taxonomy" id="755310"/>
    <lineage>
        <taxon>Archaea</taxon>
        <taxon>Methanobacteriati</taxon>
        <taxon>Methanobacteriota</taxon>
        <taxon>Stenosarchaea group</taxon>
        <taxon>Halobacteria</taxon>
        <taxon>Halobacteriales</taxon>
        <taxon>Haloferacaceae</taxon>
        <taxon>Halobellus</taxon>
    </lineage>
</organism>
<gene>
    <name evidence="3" type="ORF">ACFSAS_02380</name>
</gene>
<dbReference type="Gene3D" id="2.60.120.10">
    <property type="entry name" value="Jelly Rolls"/>
    <property type="match status" value="1"/>
</dbReference>
<dbReference type="AlphaFoldDB" id="A0ABD6DT78"/>
<sequence length="131" mass="14253">MDADYSVVDPETIEAERFPESGNLHRKLTDALGCTEMRVNTVTLEPGEETTPHAHERQEEVYVALDGGSVEVDGESYDVAPGGVVRIGPEPTRSVRNESDDAAQTWVMFGAPPLGTVDDFGEYTVPDDGRE</sequence>
<accession>A0ABD6DT78</accession>
<proteinExistence type="predicted"/>
<dbReference type="InterPro" id="IPR051610">
    <property type="entry name" value="GPI/OXD"/>
</dbReference>
<feature type="domain" description="Cupin type-2" evidence="2">
    <location>
        <begin position="41"/>
        <end position="104"/>
    </location>
</feature>
<evidence type="ECO:0000259" key="2">
    <source>
        <dbReference type="Pfam" id="PF07883"/>
    </source>
</evidence>
<dbReference type="InterPro" id="IPR013096">
    <property type="entry name" value="Cupin_2"/>
</dbReference>
<keyword evidence="1" id="KW-0479">Metal-binding</keyword>
<dbReference type="Pfam" id="PF07883">
    <property type="entry name" value="Cupin_2"/>
    <property type="match status" value="1"/>
</dbReference>
<evidence type="ECO:0000256" key="1">
    <source>
        <dbReference type="ARBA" id="ARBA00022723"/>
    </source>
</evidence>
<dbReference type="GO" id="GO:0046872">
    <property type="term" value="F:metal ion binding"/>
    <property type="evidence" value="ECO:0007669"/>
    <property type="project" value="UniProtKB-KW"/>
</dbReference>
<name>A0ABD6DT78_9EURY</name>
<dbReference type="Proteomes" id="UP001597092">
    <property type="component" value="Unassembled WGS sequence"/>
</dbReference>
<reference evidence="3 4" key="1">
    <citation type="journal article" date="2019" name="Int. J. Syst. Evol. Microbiol.">
        <title>The Global Catalogue of Microorganisms (GCM) 10K type strain sequencing project: providing services to taxonomists for standard genome sequencing and annotation.</title>
        <authorList>
            <consortium name="The Broad Institute Genomics Platform"/>
            <consortium name="The Broad Institute Genome Sequencing Center for Infectious Disease"/>
            <person name="Wu L."/>
            <person name="Ma J."/>
        </authorList>
    </citation>
    <scope>NUCLEOTIDE SEQUENCE [LARGE SCALE GENOMIC DNA]</scope>
    <source>
        <strain evidence="3 4">CGMCC 1.10387</strain>
    </source>
</reference>
<comment type="caution">
    <text evidence="3">The sequence shown here is derived from an EMBL/GenBank/DDBJ whole genome shotgun (WGS) entry which is preliminary data.</text>
</comment>
<dbReference type="EMBL" id="JBHUDP010000001">
    <property type="protein sequence ID" value="MFD1684452.1"/>
    <property type="molecule type" value="Genomic_DNA"/>
</dbReference>
<dbReference type="PANTHER" id="PTHR35848">
    <property type="entry name" value="OXALATE-BINDING PROTEIN"/>
    <property type="match status" value="1"/>
</dbReference>
<dbReference type="InterPro" id="IPR011051">
    <property type="entry name" value="RmlC_Cupin_sf"/>
</dbReference>
<evidence type="ECO:0000313" key="3">
    <source>
        <dbReference type="EMBL" id="MFD1684452.1"/>
    </source>
</evidence>
<dbReference type="PANTHER" id="PTHR35848:SF6">
    <property type="entry name" value="CUPIN TYPE-2 DOMAIN-CONTAINING PROTEIN"/>
    <property type="match status" value="1"/>
</dbReference>